<organism evidence="1 2">
    <name type="scientific">Rhizomicrobium electricum</name>
    <dbReference type="NCBI Taxonomy" id="480070"/>
    <lineage>
        <taxon>Bacteria</taxon>
        <taxon>Pseudomonadati</taxon>
        <taxon>Pseudomonadota</taxon>
        <taxon>Alphaproteobacteria</taxon>
        <taxon>Micropepsales</taxon>
        <taxon>Micropepsaceae</taxon>
        <taxon>Rhizomicrobium</taxon>
    </lineage>
</organism>
<dbReference type="EMBL" id="BAAADD010000002">
    <property type="protein sequence ID" value="GAA0563561.1"/>
    <property type="molecule type" value="Genomic_DNA"/>
</dbReference>
<dbReference type="SUPFAM" id="SSF102400">
    <property type="entry name" value="DNA polymerase III chi subunit"/>
    <property type="match status" value="1"/>
</dbReference>
<reference evidence="2" key="1">
    <citation type="journal article" date="2019" name="Int. J. Syst. Evol. Microbiol.">
        <title>The Global Catalogue of Microorganisms (GCM) 10K type strain sequencing project: providing services to taxonomists for standard genome sequencing and annotation.</title>
        <authorList>
            <consortium name="The Broad Institute Genomics Platform"/>
            <consortium name="The Broad Institute Genome Sequencing Center for Infectious Disease"/>
            <person name="Wu L."/>
            <person name="Ma J."/>
        </authorList>
    </citation>
    <scope>NUCLEOTIDE SEQUENCE [LARGE SCALE GENOMIC DNA]</scope>
    <source>
        <strain evidence="2">JCM 15089</strain>
    </source>
</reference>
<dbReference type="Gene3D" id="3.40.50.10110">
    <property type="entry name" value="DNA polymerase III subunit chi"/>
    <property type="match status" value="1"/>
</dbReference>
<proteinExistence type="predicted"/>
<accession>A0ABP3PFG0</accession>
<sequence>MSETLFYHLERRALEDVLPGLVEKSLQRGWRAVIKTESADRADALDTLLWTFNDGFLPHAQLGDGEAARQPVLITTEDGNPNGAAILFLVGGVAPPDWNADATRALARIVLMFDGHDPSALQVARESWKAAKAAGHDVTYWKESPTGKWEKQG</sequence>
<protein>
    <submittedName>
        <fullName evidence="1">DNA polymerase III subunit chi</fullName>
    </submittedName>
</protein>
<dbReference type="Proteomes" id="UP001499951">
    <property type="component" value="Unassembled WGS sequence"/>
</dbReference>
<dbReference type="RefSeq" id="WP_166932628.1">
    <property type="nucleotide sequence ID" value="NZ_BAAADD010000002.1"/>
</dbReference>
<keyword evidence="2" id="KW-1185">Reference proteome</keyword>
<dbReference type="PANTHER" id="PTHR38767">
    <property type="entry name" value="DNA POLYMERASE III SUBUNIT CHI"/>
    <property type="match status" value="1"/>
</dbReference>
<evidence type="ECO:0000313" key="2">
    <source>
        <dbReference type="Proteomes" id="UP001499951"/>
    </source>
</evidence>
<gene>
    <name evidence="1" type="ORF">GCM10008942_09990</name>
</gene>
<dbReference type="InterPro" id="IPR036768">
    <property type="entry name" value="PolIII_chi_sf"/>
</dbReference>
<dbReference type="PANTHER" id="PTHR38767:SF1">
    <property type="entry name" value="DNA POLYMERASE III SUBUNIT CHI"/>
    <property type="match status" value="1"/>
</dbReference>
<dbReference type="NCBIfam" id="NF004347">
    <property type="entry name" value="PRK05728.1-4"/>
    <property type="match status" value="1"/>
</dbReference>
<dbReference type="InterPro" id="IPR007459">
    <property type="entry name" value="DNA_pol3_chi"/>
</dbReference>
<evidence type="ECO:0000313" key="1">
    <source>
        <dbReference type="EMBL" id="GAA0563561.1"/>
    </source>
</evidence>
<comment type="caution">
    <text evidence="1">The sequence shown here is derived from an EMBL/GenBank/DDBJ whole genome shotgun (WGS) entry which is preliminary data.</text>
</comment>
<name>A0ABP3PFG0_9PROT</name>
<dbReference type="Pfam" id="PF04364">
    <property type="entry name" value="DNA_pol3_chi"/>
    <property type="match status" value="1"/>
</dbReference>